<keyword evidence="5" id="KW-0235">DNA replication</keyword>
<dbReference type="InterPro" id="IPR034151">
    <property type="entry name" value="TOPRIM_DnaG_bac"/>
</dbReference>
<dbReference type="RefSeq" id="YP_009903601.1">
    <property type="nucleotide sequence ID" value="NC_049849.1"/>
</dbReference>
<evidence type="ECO:0000256" key="4">
    <source>
        <dbReference type="ARBA" id="ARBA00022695"/>
    </source>
</evidence>
<evidence type="ECO:0000256" key="8">
    <source>
        <dbReference type="ARBA" id="ARBA00022833"/>
    </source>
</evidence>
<organism evidence="11 12">
    <name type="scientific">Achromobacter phage Motura</name>
    <dbReference type="NCBI Taxonomy" id="2591403"/>
    <lineage>
        <taxon>Viruses</taxon>
        <taxon>Duplodnaviria</taxon>
        <taxon>Heunggongvirae</taxon>
        <taxon>Uroviricota</taxon>
        <taxon>Caudoviricetes</taxon>
        <taxon>Moturavirus</taxon>
        <taxon>Moturavirus motura</taxon>
    </lineage>
</organism>
<dbReference type="KEGG" id="vg:56135877"/>
<dbReference type="Proteomes" id="UP000320799">
    <property type="component" value="Segment"/>
</dbReference>
<dbReference type="Gene3D" id="3.90.580.10">
    <property type="entry name" value="Zinc finger, CHC2-type domain"/>
    <property type="match status" value="1"/>
</dbReference>
<proteinExistence type="predicted"/>
<keyword evidence="3" id="KW-0808">Transferase</keyword>
<dbReference type="Gene3D" id="3.40.1360.10">
    <property type="match status" value="1"/>
</dbReference>
<evidence type="ECO:0000256" key="6">
    <source>
        <dbReference type="ARBA" id="ARBA00022723"/>
    </source>
</evidence>
<accession>A0A514CSG7</accession>
<keyword evidence="12" id="KW-1185">Reference proteome</keyword>
<dbReference type="PANTHER" id="PTHR30313:SF2">
    <property type="entry name" value="DNA PRIMASE"/>
    <property type="match status" value="1"/>
</dbReference>
<name>A0A514CSG7_9CAUD</name>
<feature type="domain" description="Toprim" evidence="10">
    <location>
        <begin position="201"/>
        <end position="273"/>
    </location>
</feature>
<dbReference type="SUPFAM" id="SSF56731">
    <property type="entry name" value="DNA primase core"/>
    <property type="match status" value="1"/>
</dbReference>
<reference evidence="11 12" key="1">
    <citation type="submission" date="2019-06" db="EMBL/GenBank/DDBJ databases">
        <authorList>
            <person name="Kincaid V.D."/>
            <person name="Fuller A."/>
            <person name="Hodges K."/>
            <person name="Bansal M."/>
            <person name="Essig J."/>
            <person name="Johnson A."/>
        </authorList>
    </citation>
    <scope>NUCLEOTIDE SEQUENCE [LARGE SCALE GENOMIC DNA]</scope>
</reference>
<evidence type="ECO:0000256" key="5">
    <source>
        <dbReference type="ARBA" id="ARBA00022705"/>
    </source>
</evidence>
<keyword evidence="1" id="KW-0240">DNA-directed RNA polymerase</keyword>
<keyword evidence="8" id="KW-0862">Zinc</keyword>
<evidence type="ECO:0000256" key="7">
    <source>
        <dbReference type="ARBA" id="ARBA00022771"/>
    </source>
</evidence>
<sequence length="329" mass="37664">MSDYLDRQDKLAFVLDQMRQYSGEAKRLSGSTMILCPFHADATPSCRIFHGSDTKYPGAFKCYGCPEGGGWNKIAEHIGLQPYKPGKPTTKYALGINLALEDDEPIDDAYFTTELPKGKKWRSIPTNFLRKVGCKFYHSEKYNTKYLFMPVIVNGEMKGFVRGRLRKEEGKPSYLNSKTAWTATYGFFPFDFAIKRAKKYKRIVLVEGQRDALRLLMMGIPAVAILGSQSWTEYKAQLLELYGIEECVLLFDGDPAGIKATKTALTFLKPHYKCTVIKLWKLEGSPYHEYKQIKSKKKRKAFKSKLWDPGNCPEWILDRIKEKYFASSA</sequence>
<dbReference type="GeneID" id="56135877"/>
<dbReference type="GO" id="GO:0008270">
    <property type="term" value="F:zinc ion binding"/>
    <property type="evidence" value="ECO:0007669"/>
    <property type="project" value="UniProtKB-KW"/>
</dbReference>
<keyword evidence="9" id="KW-0804">Transcription</keyword>
<evidence type="ECO:0000256" key="1">
    <source>
        <dbReference type="ARBA" id="ARBA00022478"/>
    </source>
</evidence>
<evidence type="ECO:0000313" key="11">
    <source>
        <dbReference type="EMBL" id="QDH83421.1"/>
    </source>
</evidence>
<dbReference type="GO" id="GO:0000428">
    <property type="term" value="C:DNA-directed RNA polymerase complex"/>
    <property type="evidence" value="ECO:0007669"/>
    <property type="project" value="UniProtKB-KW"/>
</dbReference>
<dbReference type="SMART" id="SM00493">
    <property type="entry name" value="TOPRIM"/>
    <property type="match status" value="1"/>
</dbReference>
<dbReference type="GO" id="GO:0003899">
    <property type="term" value="F:DNA-directed RNA polymerase activity"/>
    <property type="evidence" value="ECO:0007669"/>
    <property type="project" value="InterPro"/>
</dbReference>
<keyword evidence="2" id="KW-0639">Primosome</keyword>
<dbReference type="Pfam" id="PF13155">
    <property type="entry name" value="Toprim_2"/>
    <property type="match status" value="1"/>
</dbReference>
<evidence type="ECO:0000256" key="3">
    <source>
        <dbReference type="ARBA" id="ARBA00022679"/>
    </source>
</evidence>
<dbReference type="EMBL" id="MN094788">
    <property type="protein sequence ID" value="QDH83421.1"/>
    <property type="molecule type" value="Genomic_DNA"/>
</dbReference>
<dbReference type="Pfam" id="PF01807">
    <property type="entry name" value="Zn_ribbon_DnaG"/>
    <property type="match status" value="1"/>
</dbReference>
<protein>
    <submittedName>
        <fullName evidence="11">DNA primase</fullName>
    </submittedName>
</protein>
<dbReference type="InterPro" id="IPR002694">
    <property type="entry name" value="Znf_CHC2"/>
</dbReference>
<dbReference type="GO" id="GO:0003677">
    <property type="term" value="F:DNA binding"/>
    <property type="evidence" value="ECO:0007669"/>
    <property type="project" value="InterPro"/>
</dbReference>
<dbReference type="InterPro" id="IPR006171">
    <property type="entry name" value="TOPRIM_dom"/>
</dbReference>
<dbReference type="CDD" id="cd03364">
    <property type="entry name" value="TOPRIM_DnaG_primases"/>
    <property type="match status" value="1"/>
</dbReference>
<dbReference type="InterPro" id="IPR050219">
    <property type="entry name" value="DnaG_primase"/>
</dbReference>
<evidence type="ECO:0000313" key="12">
    <source>
        <dbReference type="Proteomes" id="UP000320799"/>
    </source>
</evidence>
<dbReference type="PANTHER" id="PTHR30313">
    <property type="entry name" value="DNA PRIMASE"/>
    <property type="match status" value="1"/>
</dbReference>
<keyword evidence="4" id="KW-0548">Nucleotidyltransferase</keyword>
<evidence type="ECO:0000256" key="9">
    <source>
        <dbReference type="ARBA" id="ARBA00023163"/>
    </source>
</evidence>
<dbReference type="GO" id="GO:0006269">
    <property type="term" value="P:DNA replication, synthesis of primer"/>
    <property type="evidence" value="ECO:0007669"/>
    <property type="project" value="UniProtKB-KW"/>
</dbReference>
<evidence type="ECO:0000256" key="2">
    <source>
        <dbReference type="ARBA" id="ARBA00022515"/>
    </source>
</evidence>
<evidence type="ECO:0000259" key="10">
    <source>
        <dbReference type="SMART" id="SM00493"/>
    </source>
</evidence>
<keyword evidence="7" id="KW-0863">Zinc-finger</keyword>
<dbReference type="InterPro" id="IPR036977">
    <property type="entry name" value="DNA_primase_Znf_CHC2"/>
</dbReference>
<keyword evidence="6" id="KW-0479">Metal-binding</keyword>
<dbReference type="SUPFAM" id="SSF57783">
    <property type="entry name" value="Zinc beta-ribbon"/>
    <property type="match status" value="1"/>
</dbReference>